<comment type="caution">
    <text evidence="1">The sequence shown here is derived from an EMBL/GenBank/DDBJ whole genome shotgun (WGS) entry which is preliminary data.</text>
</comment>
<gene>
    <name evidence="1" type="ORF">L1987_55166</name>
</gene>
<evidence type="ECO:0000313" key="2">
    <source>
        <dbReference type="Proteomes" id="UP001056120"/>
    </source>
</evidence>
<reference evidence="1 2" key="2">
    <citation type="journal article" date="2022" name="Mol. Ecol. Resour.">
        <title>The genomes of chicory, endive, great burdock and yacon provide insights into Asteraceae paleo-polyploidization history and plant inulin production.</title>
        <authorList>
            <person name="Fan W."/>
            <person name="Wang S."/>
            <person name="Wang H."/>
            <person name="Wang A."/>
            <person name="Jiang F."/>
            <person name="Liu H."/>
            <person name="Zhao H."/>
            <person name="Xu D."/>
            <person name="Zhang Y."/>
        </authorList>
    </citation>
    <scope>NUCLEOTIDE SEQUENCE [LARGE SCALE GENOMIC DNA]</scope>
    <source>
        <strain evidence="2">cv. Yunnan</strain>
        <tissue evidence="1">Leaves</tissue>
    </source>
</reference>
<keyword evidence="2" id="KW-1185">Reference proteome</keyword>
<dbReference type="EMBL" id="CM042035">
    <property type="protein sequence ID" value="KAI3755369.1"/>
    <property type="molecule type" value="Genomic_DNA"/>
</dbReference>
<reference evidence="2" key="1">
    <citation type="journal article" date="2022" name="Mol. Ecol. Resour.">
        <title>The genomes of chicory, endive, great burdock and yacon provide insights into Asteraceae palaeo-polyploidization history and plant inulin production.</title>
        <authorList>
            <person name="Fan W."/>
            <person name="Wang S."/>
            <person name="Wang H."/>
            <person name="Wang A."/>
            <person name="Jiang F."/>
            <person name="Liu H."/>
            <person name="Zhao H."/>
            <person name="Xu D."/>
            <person name="Zhang Y."/>
        </authorList>
    </citation>
    <scope>NUCLEOTIDE SEQUENCE [LARGE SCALE GENOMIC DNA]</scope>
    <source>
        <strain evidence="2">cv. Yunnan</strain>
    </source>
</reference>
<dbReference type="Proteomes" id="UP001056120">
    <property type="component" value="Linkage Group LG18"/>
</dbReference>
<protein>
    <submittedName>
        <fullName evidence="1">Uncharacterized protein</fullName>
    </submittedName>
</protein>
<evidence type="ECO:0000313" key="1">
    <source>
        <dbReference type="EMBL" id="KAI3755369.1"/>
    </source>
</evidence>
<proteinExistence type="predicted"/>
<accession>A0ACB9E8V9</accession>
<organism evidence="1 2">
    <name type="scientific">Smallanthus sonchifolius</name>
    <dbReference type="NCBI Taxonomy" id="185202"/>
    <lineage>
        <taxon>Eukaryota</taxon>
        <taxon>Viridiplantae</taxon>
        <taxon>Streptophyta</taxon>
        <taxon>Embryophyta</taxon>
        <taxon>Tracheophyta</taxon>
        <taxon>Spermatophyta</taxon>
        <taxon>Magnoliopsida</taxon>
        <taxon>eudicotyledons</taxon>
        <taxon>Gunneridae</taxon>
        <taxon>Pentapetalae</taxon>
        <taxon>asterids</taxon>
        <taxon>campanulids</taxon>
        <taxon>Asterales</taxon>
        <taxon>Asteraceae</taxon>
        <taxon>Asteroideae</taxon>
        <taxon>Heliantheae alliance</taxon>
        <taxon>Millerieae</taxon>
        <taxon>Smallanthus</taxon>
    </lineage>
</organism>
<name>A0ACB9E8V9_9ASTR</name>
<sequence length="100" mass="11446">MVGISPHKCQGWRSSLVLSRECLPIVPCNNSTQEAFSPIERQKPDTSSRRLKADCALVTQEEVMDRSWMYLAPRSSQTFVNGLQTFLNLHLREHVSMGRR</sequence>